<gene>
    <name evidence="3" type="ORF">ADUPG1_002145</name>
</gene>
<dbReference type="EMBL" id="BQXS01002324">
    <property type="protein sequence ID" value="GKT31960.1"/>
    <property type="molecule type" value="Genomic_DNA"/>
</dbReference>
<dbReference type="Proteomes" id="UP001057375">
    <property type="component" value="Unassembled WGS sequence"/>
</dbReference>
<proteinExistence type="predicted"/>
<evidence type="ECO:0000256" key="1">
    <source>
        <dbReference type="SAM" id="Coils"/>
    </source>
</evidence>
<evidence type="ECO:0000313" key="4">
    <source>
        <dbReference type="Proteomes" id="UP001057375"/>
    </source>
</evidence>
<accession>A0ABQ5KLY3</accession>
<keyword evidence="2" id="KW-0472">Membrane</keyword>
<organism evidence="3 4">
    <name type="scientific">Aduncisulcus paluster</name>
    <dbReference type="NCBI Taxonomy" id="2918883"/>
    <lineage>
        <taxon>Eukaryota</taxon>
        <taxon>Metamonada</taxon>
        <taxon>Carpediemonas-like organisms</taxon>
        <taxon>Aduncisulcus</taxon>
    </lineage>
</organism>
<evidence type="ECO:0000256" key="2">
    <source>
        <dbReference type="SAM" id="Phobius"/>
    </source>
</evidence>
<sequence length="130" mass="14949">MSDMKRILFLIVGVLAGIAVGVCGTFYTVKHRMDILEMKANEAETLAIKSDKYEMEIESMSSELDKLRTEIKEKEDLEEKVKRIEEFIDLDAYTDEDLEKAKNISEATPLDFKTSLILVDYAKRYDLKVS</sequence>
<name>A0ABQ5KLY3_9EUKA</name>
<feature type="coiled-coil region" evidence="1">
    <location>
        <begin position="50"/>
        <end position="87"/>
    </location>
</feature>
<reference evidence="3" key="1">
    <citation type="submission" date="2022-03" db="EMBL/GenBank/DDBJ databases">
        <title>Draft genome sequence of Aduncisulcus paluster, a free-living microaerophilic Fornicata.</title>
        <authorList>
            <person name="Yuyama I."/>
            <person name="Kume K."/>
            <person name="Tamura T."/>
            <person name="Inagaki Y."/>
            <person name="Hashimoto T."/>
        </authorList>
    </citation>
    <scope>NUCLEOTIDE SEQUENCE</scope>
    <source>
        <strain evidence="3">NY0171</strain>
    </source>
</reference>
<protein>
    <submittedName>
        <fullName evidence="3">Uncharacterized protein</fullName>
    </submittedName>
</protein>
<feature type="transmembrane region" description="Helical" evidence="2">
    <location>
        <begin position="6"/>
        <end position="29"/>
    </location>
</feature>
<feature type="non-terminal residue" evidence="3">
    <location>
        <position position="130"/>
    </location>
</feature>
<keyword evidence="2" id="KW-1133">Transmembrane helix</keyword>
<keyword evidence="4" id="KW-1185">Reference proteome</keyword>
<evidence type="ECO:0000313" key="3">
    <source>
        <dbReference type="EMBL" id="GKT31960.1"/>
    </source>
</evidence>
<keyword evidence="1" id="KW-0175">Coiled coil</keyword>
<keyword evidence="2" id="KW-0812">Transmembrane</keyword>
<comment type="caution">
    <text evidence="3">The sequence shown here is derived from an EMBL/GenBank/DDBJ whole genome shotgun (WGS) entry which is preliminary data.</text>
</comment>